<feature type="compositionally biased region" description="Basic and acidic residues" evidence="2">
    <location>
        <begin position="68"/>
        <end position="79"/>
    </location>
</feature>
<name>A0A6P4YJ27_BRABE</name>
<evidence type="ECO:0000313" key="4">
    <source>
        <dbReference type="RefSeq" id="XP_019617066.1"/>
    </source>
</evidence>
<gene>
    <name evidence="4" type="primary">LOC109464500</name>
</gene>
<feature type="compositionally biased region" description="Polar residues" evidence="2">
    <location>
        <begin position="1"/>
        <end position="11"/>
    </location>
</feature>
<keyword evidence="1" id="KW-0175">Coiled coil</keyword>
<evidence type="ECO:0000256" key="1">
    <source>
        <dbReference type="SAM" id="Coils"/>
    </source>
</evidence>
<organism evidence="3 4">
    <name type="scientific">Branchiostoma belcheri</name>
    <name type="common">Amphioxus</name>
    <dbReference type="NCBI Taxonomy" id="7741"/>
    <lineage>
        <taxon>Eukaryota</taxon>
        <taxon>Metazoa</taxon>
        <taxon>Chordata</taxon>
        <taxon>Cephalochordata</taxon>
        <taxon>Leptocardii</taxon>
        <taxon>Amphioxiformes</taxon>
        <taxon>Branchiostomatidae</taxon>
        <taxon>Branchiostoma</taxon>
    </lineage>
</organism>
<accession>A0A6P4YJ27</accession>
<dbReference type="OrthoDB" id="10114211at2759"/>
<dbReference type="RefSeq" id="XP_019617066.1">
    <property type="nucleotide sequence ID" value="XM_019761507.1"/>
</dbReference>
<evidence type="ECO:0000313" key="3">
    <source>
        <dbReference type="Proteomes" id="UP000515135"/>
    </source>
</evidence>
<feature type="region of interest" description="Disordered" evidence="2">
    <location>
        <begin position="420"/>
        <end position="466"/>
    </location>
</feature>
<keyword evidence="3" id="KW-1185">Reference proteome</keyword>
<evidence type="ECO:0000256" key="2">
    <source>
        <dbReference type="SAM" id="MobiDB-lite"/>
    </source>
</evidence>
<dbReference type="Proteomes" id="UP000515135">
    <property type="component" value="Unplaced"/>
</dbReference>
<feature type="compositionally biased region" description="Acidic residues" evidence="2">
    <location>
        <begin position="80"/>
        <end position="98"/>
    </location>
</feature>
<feature type="compositionally biased region" description="Basic and acidic residues" evidence="2">
    <location>
        <begin position="99"/>
        <end position="117"/>
    </location>
</feature>
<dbReference type="GeneID" id="109464500"/>
<feature type="region of interest" description="Disordered" evidence="2">
    <location>
        <begin position="1"/>
        <end position="126"/>
    </location>
</feature>
<feature type="coiled-coil region" evidence="1">
    <location>
        <begin position="601"/>
        <end position="664"/>
    </location>
</feature>
<reference evidence="4" key="1">
    <citation type="submission" date="2025-08" db="UniProtKB">
        <authorList>
            <consortium name="RefSeq"/>
        </authorList>
    </citation>
    <scope>IDENTIFICATION</scope>
    <source>
        <tissue evidence="4">Gonad</tissue>
    </source>
</reference>
<feature type="compositionally biased region" description="Acidic residues" evidence="2">
    <location>
        <begin position="29"/>
        <end position="48"/>
    </location>
</feature>
<dbReference type="KEGG" id="bbel:109464500"/>
<feature type="compositionally biased region" description="Basic and acidic residues" evidence="2">
    <location>
        <begin position="420"/>
        <end position="447"/>
    </location>
</feature>
<protein>
    <submittedName>
        <fullName evidence="4">Cingulin-like</fullName>
    </submittedName>
</protein>
<dbReference type="AlphaFoldDB" id="A0A6P4YJ27"/>
<proteinExistence type="predicted"/>
<sequence>MASFQSDFENYSSDEEEALWQPRLPPIQEEPEDESSSLEWDSDDDFEEMERRCNELEDGAVAQEVNEEGEKKGGEKEEGEKEEGEVEGEKSEGEEEEGEKEKEEEGQREERQERENPGDTWPFPRLTSYVISSSSDEEECDAKELKKQLTLAKDEIEVKTLHIDIHVREIKRLEKLNSELTAKNNRLDRAQSSPGKRQQFEMLNTALRHEVQELKAKLERSIDESDDIILQLEDKLAGANTRCKNMWSLFREASSELEEMKKAAEEFKMTQRCLEADIRYEEEKNGKLKRELEETKKTSEKFPEMKELLEASVEHERGDNAKLKRELEKAENTAEDFAKMKESLQADVLHEQAENAKLKKELEETKSASEGLAKVKESLQATVEHEQKESARLKRELEETKKVSEGFVKVKESLQATVRHEQEENARLERELEETKKASERLGEAKESLQATVLQEQEENSRLTKELKETKNAAERFAKVKQSLKAEIQHEQEENARLKRALEESKLTRENHVKQNKTELREMLREELGKLEVFQGAYSNKLDALRKENDALERSVSSLSDRNNDLTSELAEAKKVVLEKETLEITVKKLTLVNKKQAKKLDVAKKAYTKVARTLEKLQEDSSSVESLELTKGNSTITGELESKKALSNMVDVLKEENEALQSSVGLLTDRCSNLMKELANLDIAAQETLEATVHRLTMDNKRQAQIVQNKEQLLAKLEFNNKSIQQKLHAENGKLSR</sequence>